<evidence type="ECO:0000256" key="1">
    <source>
        <dbReference type="SAM" id="MobiDB-lite"/>
    </source>
</evidence>
<accession>A0A0H1BRV4</accession>
<comment type="caution">
    <text evidence="2">The sequence shown here is derived from an EMBL/GenBank/DDBJ whole genome shotgun (WGS) entry which is preliminary data.</text>
</comment>
<dbReference type="AlphaFoldDB" id="A0A0H1BRV4"/>
<name>A0A0H1BRV4_9EURO</name>
<keyword evidence="3" id="KW-1185">Reference proteome</keyword>
<dbReference type="Proteomes" id="UP000053573">
    <property type="component" value="Unassembled WGS sequence"/>
</dbReference>
<proteinExistence type="predicted"/>
<reference evidence="3" key="1">
    <citation type="journal article" date="2015" name="PLoS Genet.">
        <title>The dynamic genome and transcriptome of the human fungal pathogen Blastomyces and close relative Emmonsia.</title>
        <authorList>
            <person name="Munoz J.F."/>
            <person name="Gauthier G.M."/>
            <person name="Desjardins C.A."/>
            <person name="Gallo J.E."/>
            <person name="Holder J."/>
            <person name="Sullivan T.D."/>
            <person name="Marty A.J."/>
            <person name="Carmen J.C."/>
            <person name="Chen Z."/>
            <person name="Ding L."/>
            <person name="Gujja S."/>
            <person name="Magrini V."/>
            <person name="Misas E."/>
            <person name="Mitreva M."/>
            <person name="Priest M."/>
            <person name="Saif S."/>
            <person name="Whiston E.A."/>
            <person name="Young S."/>
            <person name="Zeng Q."/>
            <person name="Goldman W.E."/>
            <person name="Mardis E.R."/>
            <person name="Taylor J.W."/>
            <person name="McEwen J.G."/>
            <person name="Clay O.K."/>
            <person name="Klein B.S."/>
            <person name="Cuomo C.A."/>
        </authorList>
    </citation>
    <scope>NUCLEOTIDE SEQUENCE [LARGE SCALE GENOMIC DNA]</scope>
    <source>
        <strain evidence="3">UAMH 139</strain>
    </source>
</reference>
<gene>
    <name evidence="2" type="ORF">EMPG_12988</name>
</gene>
<organism evidence="2 3">
    <name type="scientific">Blastomyces silverae</name>
    <dbReference type="NCBI Taxonomy" id="2060906"/>
    <lineage>
        <taxon>Eukaryota</taxon>
        <taxon>Fungi</taxon>
        <taxon>Dikarya</taxon>
        <taxon>Ascomycota</taxon>
        <taxon>Pezizomycotina</taxon>
        <taxon>Eurotiomycetes</taxon>
        <taxon>Eurotiomycetidae</taxon>
        <taxon>Onygenales</taxon>
        <taxon>Ajellomycetaceae</taxon>
        <taxon>Blastomyces</taxon>
    </lineage>
</organism>
<evidence type="ECO:0000313" key="2">
    <source>
        <dbReference type="EMBL" id="KLJ11861.1"/>
    </source>
</evidence>
<dbReference type="EMBL" id="LDEV01001306">
    <property type="protein sequence ID" value="KLJ11861.1"/>
    <property type="molecule type" value="Genomic_DNA"/>
</dbReference>
<evidence type="ECO:0000313" key="3">
    <source>
        <dbReference type="Proteomes" id="UP000053573"/>
    </source>
</evidence>
<protein>
    <submittedName>
        <fullName evidence="2">Uncharacterized protein</fullName>
    </submittedName>
</protein>
<feature type="region of interest" description="Disordered" evidence="1">
    <location>
        <begin position="1"/>
        <end position="29"/>
    </location>
</feature>
<sequence length="82" mass="8968">MASQTPALPSLRSPAATHPTKTQRSASSTCARCTTATPAQSTTRQISCPPSNCWRCSGSRRRKYCIGLMWMGRGMYWRSLGA</sequence>